<accession>A0AAW8ARZ9</accession>
<name>A0AAW8ARZ9_KLEPN</name>
<dbReference type="Proteomes" id="UP001244490">
    <property type="component" value="Unassembled WGS sequence"/>
</dbReference>
<dbReference type="AlphaFoldDB" id="A0AAW8ARZ9"/>
<evidence type="ECO:0000313" key="1">
    <source>
        <dbReference type="EMBL" id="MDP0971556.1"/>
    </source>
</evidence>
<feature type="non-terminal residue" evidence="1">
    <location>
        <position position="69"/>
    </location>
</feature>
<evidence type="ECO:0000313" key="2">
    <source>
        <dbReference type="Proteomes" id="UP001244490"/>
    </source>
</evidence>
<dbReference type="RefSeq" id="WP_305202606.1">
    <property type="nucleotide sequence ID" value="NZ_JAUUIA010000906.1"/>
</dbReference>
<proteinExistence type="predicted"/>
<sequence length="69" mass="8156">MKNENLIEDNFEHWDHGPVVREIYKSYRYGDLSSFQTTEAPISTSEDEDLKKLLNVIEFVYGEKKSEEL</sequence>
<reference evidence="1" key="1">
    <citation type="submission" date="2023-07" db="EMBL/GenBank/DDBJ databases">
        <authorList>
            <person name="Peng Z."/>
        </authorList>
    </citation>
    <scope>NUCLEOTIDE SEQUENCE</scope>
    <source>
        <strain evidence="1">KP219</strain>
    </source>
</reference>
<dbReference type="EMBL" id="JAUUIA010000906">
    <property type="protein sequence ID" value="MDP0971556.1"/>
    <property type="molecule type" value="Genomic_DNA"/>
</dbReference>
<comment type="caution">
    <text evidence="1">The sequence shown here is derived from an EMBL/GenBank/DDBJ whole genome shotgun (WGS) entry which is preliminary data.</text>
</comment>
<gene>
    <name evidence="1" type="ORF">Q6294_31940</name>
</gene>
<organism evidence="1 2">
    <name type="scientific">Klebsiella pneumoniae</name>
    <dbReference type="NCBI Taxonomy" id="573"/>
    <lineage>
        <taxon>Bacteria</taxon>
        <taxon>Pseudomonadati</taxon>
        <taxon>Pseudomonadota</taxon>
        <taxon>Gammaproteobacteria</taxon>
        <taxon>Enterobacterales</taxon>
        <taxon>Enterobacteriaceae</taxon>
        <taxon>Klebsiella/Raoultella group</taxon>
        <taxon>Klebsiella</taxon>
        <taxon>Klebsiella pneumoniae complex</taxon>
    </lineage>
</organism>
<protein>
    <submittedName>
        <fullName evidence="1">DUF4065 domain-containing protein</fullName>
    </submittedName>
</protein>